<organism evidence="2 3">
    <name type="scientific">Batillaria attramentaria</name>
    <dbReference type="NCBI Taxonomy" id="370345"/>
    <lineage>
        <taxon>Eukaryota</taxon>
        <taxon>Metazoa</taxon>
        <taxon>Spiralia</taxon>
        <taxon>Lophotrochozoa</taxon>
        <taxon>Mollusca</taxon>
        <taxon>Gastropoda</taxon>
        <taxon>Caenogastropoda</taxon>
        <taxon>Sorbeoconcha</taxon>
        <taxon>Cerithioidea</taxon>
        <taxon>Batillariidae</taxon>
        <taxon>Batillaria</taxon>
    </lineage>
</organism>
<name>A0ABD0L4P8_9CAEN</name>
<feature type="region of interest" description="Disordered" evidence="1">
    <location>
        <begin position="1"/>
        <end position="26"/>
    </location>
</feature>
<evidence type="ECO:0000313" key="2">
    <source>
        <dbReference type="EMBL" id="KAK7494110.1"/>
    </source>
</evidence>
<dbReference type="AlphaFoldDB" id="A0ABD0L4P8"/>
<dbReference type="Proteomes" id="UP001519460">
    <property type="component" value="Unassembled WGS sequence"/>
</dbReference>
<keyword evidence="3" id="KW-1185">Reference proteome</keyword>
<proteinExistence type="predicted"/>
<comment type="caution">
    <text evidence="2">The sequence shown here is derived from an EMBL/GenBank/DDBJ whole genome shotgun (WGS) entry which is preliminary data.</text>
</comment>
<reference evidence="2 3" key="1">
    <citation type="journal article" date="2023" name="Sci. Data">
        <title>Genome assembly of the Korean intertidal mud-creeper Batillaria attramentaria.</title>
        <authorList>
            <person name="Patra A.K."/>
            <person name="Ho P.T."/>
            <person name="Jun S."/>
            <person name="Lee S.J."/>
            <person name="Kim Y."/>
            <person name="Won Y.J."/>
        </authorList>
    </citation>
    <scope>NUCLEOTIDE SEQUENCE [LARGE SCALE GENOMIC DNA]</scope>
    <source>
        <strain evidence="2">Wonlab-2016</strain>
    </source>
</reference>
<accession>A0ABD0L4P8</accession>
<gene>
    <name evidence="2" type="ORF">BaRGS_00014583</name>
</gene>
<evidence type="ECO:0000313" key="3">
    <source>
        <dbReference type="Proteomes" id="UP001519460"/>
    </source>
</evidence>
<protein>
    <submittedName>
        <fullName evidence="2">Uncharacterized protein</fullName>
    </submittedName>
</protein>
<evidence type="ECO:0000256" key="1">
    <source>
        <dbReference type="SAM" id="MobiDB-lite"/>
    </source>
</evidence>
<sequence>MANGRSVMARDGVDQTSSSSPPHNIHIVNKTLGKSLERERSVHLSGCDGPGVPWHGSKGQAILLQEYITKPSDRPCDEGAKWRAPRSINFLRGDDYLPWSRE</sequence>
<dbReference type="EMBL" id="JACVVK020000086">
    <property type="protein sequence ID" value="KAK7494110.1"/>
    <property type="molecule type" value="Genomic_DNA"/>
</dbReference>